<comment type="catalytic activity">
    <reaction evidence="3">
        <text>L-aspartate + L-glutamine + ATP + H2O = L-asparagine + L-glutamate + AMP + diphosphate + H(+)</text>
        <dbReference type="Rhea" id="RHEA:12228"/>
        <dbReference type="ChEBI" id="CHEBI:15377"/>
        <dbReference type="ChEBI" id="CHEBI:15378"/>
        <dbReference type="ChEBI" id="CHEBI:29985"/>
        <dbReference type="ChEBI" id="CHEBI:29991"/>
        <dbReference type="ChEBI" id="CHEBI:30616"/>
        <dbReference type="ChEBI" id="CHEBI:33019"/>
        <dbReference type="ChEBI" id="CHEBI:58048"/>
        <dbReference type="ChEBI" id="CHEBI:58359"/>
        <dbReference type="ChEBI" id="CHEBI:456215"/>
        <dbReference type="EC" id="6.3.5.4"/>
    </reaction>
</comment>
<gene>
    <name evidence="6" type="ORF">CCAL12919_02705</name>
</gene>
<dbReference type="Proteomes" id="UP001318760">
    <property type="component" value="Unassembled WGS sequence"/>
</dbReference>
<evidence type="ECO:0000256" key="2">
    <source>
        <dbReference type="ARBA" id="ARBA00012737"/>
    </source>
</evidence>
<protein>
    <recommendedName>
        <fullName evidence="2">asparagine synthase (glutamine-hydrolyzing)</fullName>
        <ecNumber evidence="2">6.3.5.4</ecNumber>
    </recommendedName>
</protein>
<evidence type="ECO:0000313" key="6">
    <source>
        <dbReference type="EMBL" id="MBE2986045.1"/>
    </source>
</evidence>
<accession>A0ABD4JH10</accession>
<evidence type="ECO:0000259" key="5">
    <source>
        <dbReference type="Pfam" id="PF13537"/>
    </source>
</evidence>
<comment type="caution">
    <text evidence="6">The sequence shown here is derived from an EMBL/GenBank/DDBJ whole genome shotgun (WGS) entry which is preliminary data.</text>
</comment>
<dbReference type="SUPFAM" id="SSF52402">
    <property type="entry name" value="Adenine nucleotide alpha hydrolases-like"/>
    <property type="match status" value="1"/>
</dbReference>
<proteinExistence type="predicted"/>
<dbReference type="AlphaFoldDB" id="A0ABD4JH10"/>
<dbReference type="SUPFAM" id="SSF56235">
    <property type="entry name" value="N-terminal nucleophile aminohydrolases (Ntn hydrolases)"/>
    <property type="match status" value="1"/>
</dbReference>
<dbReference type="InterPro" id="IPR001962">
    <property type="entry name" value="Asn_synthase"/>
</dbReference>
<dbReference type="Pfam" id="PF00733">
    <property type="entry name" value="Asn_synthase"/>
    <property type="match status" value="1"/>
</dbReference>
<feature type="domain" description="Glutamine amidotransferase type-2" evidence="5">
    <location>
        <begin position="82"/>
        <end position="145"/>
    </location>
</feature>
<dbReference type="RefSeq" id="WP_336613100.1">
    <property type="nucleotide sequence ID" value="NZ_JADBHS010000004.1"/>
</dbReference>
<comment type="pathway">
    <text evidence="1">Amino-acid biosynthesis; L-asparagine biosynthesis; L-asparagine from L-aspartate (L-Gln route): step 1/1.</text>
</comment>
<reference evidence="6 7" key="1">
    <citation type="submission" date="2020-10" db="EMBL/GenBank/DDBJ databases">
        <title>Campylobacter californiensis sp. nov. isolated from cattle and feral swine in California.</title>
        <authorList>
            <person name="Miller W.G."/>
        </authorList>
    </citation>
    <scope>NUCLEOTIDE SEQUENCE [LARGE SCALE GENOMIC DNA]</scope>
    <source>
        <strain evidence="6 7">RM12919</strain>
    </source>
</reference>
<evidence type="ECO:0000259" key="4">
    <source>
        <dbReference type="Pfam" id="PF00733"/>
    </source>
</evidence>
<organism evidence="6 7">
    <name type="scientific">Campylobacter californiensis</name>
    <dbReference type="NCBI Taxonomy" id="1032243"/>
    <lineage>
        <taxon>Bacteria</taxon>
        <taxon>Pseudomonadati</taxon>
        <taxon>Campylobacterota</taxon>
        <taxon>Epsilonproteobacteria</taxon>
        <taxon>Campylobacterales</taxon>
        <taxon>Campylobacteraceae</taxon>
        <taxon>Campylobacter</taxon>
    </lineage>
</organism>
<dbReference type="PANTHER" id="PTHR43284">
    <property type="entry name" value="ASPARAGINE SYNTHETASE (GLUTAMINE-HYDROLYZING)"/>
    <property type="match status" value="1"/>
</dbReference>
<dbReference type="Gene3D" id="3.40.50.620">
    <property type="entry name" value="HUPs"/>
    <property type="match status" value="1"/>
</dbReference>
<dbReference type="InterPro" id="IPR014729">
    <property type="entry name" value="Rossmann-like_a/b/a_fold"/>
</dbReference>
<dbReference type="InterPro" id="IPR017932">
    <property type="entry name" value="GATase_2_dom"/>
</dbReference>
<evidence type="ECO:0000313" key="7">
    <source>
        <dbReference type="Proteomes" id="UP001318760"/>
    </source>
</evidence>
<dbReference type="EC" id="6.3.5.4" evidence="2"/>
<dbReference type="Pfam" id="PF13537">
    <property type="entry name" value="GATase_7"/>
    <property type="match status" value="1"/>
</dbReference>
<dbReference type="InterPro" id="IPR051786">
    <property type="entry name" value="ASN_synthetase/amidase"/>
</dbReference>
<dbReference type="PANTHER" id="PTHR43284:SF1">
    <property type="entry name" value="ASPARAGINE SYNTHETASE"/>
    <property type="match status" value="1"/>
</dbReference>
<name>A0ABD4JH10_9BACT</name>
<dbReference type="Gene3D" id="3.60.20.10">
    <property type="entry name" value="Glutamine Phosphoribosylpyrophosphate, subunit 1, domain 1"/>
    <property type="match status" value="1"/>
</dbReference>
<feature type="domain" description="Asparagine synthetase" evidence="4">
    <location>
        <begin position="224"/>
        <end position="352"/>
    </location>
</feature>
<evidence type="ECO:0000256" key="1">
    <source>
        <dbReference type="ARBA" id="ARBA00005187"/>
    </source>
</evidence>
<dbReference type="EMBL" id="JADBHS010000004">
    <property type="protein sequence ID" value="MBE2986045.1"/>
    <property type="molecule type" value="Genomic_DNA"/>
</dbReference>
<dbReference type="GO" id="GO:0004066">
    <property type="term" value="F:asparagine synthase (glutamine-hydrolyzing) activity"/>
    <property type="evidence" value="ECO:0007669"/>
    <property type="project" value="UniProtKB-EC"/>
</dbReference>
<dbReference type="InterPro" id="IPR029055">
    <property type="entry name" value="Ntn_hydrolases_N"/>
</dbReference>
<sequence length="573" mass="67531">MPGIYGYVKNAKEYGSINSMSTILHHHKNFIKENNYEDNIFAASHIHLGNIKHHKGLFFRNGIYISIEGEQYDYSNSIFEDLMFNAYMENNLDYFLNKLDGYFNAIIYDSINKKVFLISDRYGMRMLYYYYKDGDFAFSGEVKGLFGLNFVDNEIDSNQIDVFMDLGYLLEDNTWHKHIKLIKPATILEFDITSKELTQRYYWKWSEINYSDMCFDEAVDRLGDLWLKSVEKRFSPNSNIGVSLSGGLDSRAIFAAINAIYPDSDGVAYTFGIPNCDDMRIAKQCVAQTKWTHREFYLTDNNWFEPRKDRIWFTDGMFNLKHMHGSEFLDEISELVKINMNGYAGDAILGGGWLDRIPLDTYPRDEFMSIFYGDYVHKCNFVDAFYDIKKIEPHLFMNRVRRFTNMGTVNSLTNIDQRKPFFDNKIVEFIYSLPDSYRQNNSLYSSMLLKFFPKFYKNIPWQNTGKTIDKKVSSSNTMKIIKKIKRIPFKLGLMQDSGYTNYIKWINEKNINHELHKILNSKNALYSKYTNIDFEVKYLNTKFKGIRNYDEKILRATTIEIYLQKLNILKTTE</sequence>
<evidence type="ECO:0000256" key="3">
    <source>
        <dbReference type="ARBA" id="ARBA00048741"/>
    </source>
</evidence>